<sequence>ISMATSRPTRVGFASQASFKMNDSANAPDTHICKTTEDITVARVYEEDESGYAGIEGTFLDGSNAEQVVHAVLPDKHVQANLNLYDTHQRLTELYLEDHFKGTMIRCSGTITMTILASGSRIKKYFAMEVKDARIVSEPAQDTRAIQKDIFPTVKLYKKGGISAQLDLVYGKSSKTRSPPSPQTSREPKRHHPLSGSGTDSDHNSQEVATTPEIQKVENLARIKNRSLSTSDEISTMQGLSVEQIATSKQQEWQPRGIQPSTSSWSLTRNSKPATDIARAVDRLRPTPTAPA</sequence>
<protein>
    <submittedName>
        <fullName evidence="2">Uncharacterized protein</fullName>
    </submittedName>
</protein>
<dbReference type="Proteomes" id="UP000823405">
    <property type="component" value="Unassembled WGS sequence"/>
</dbReference>
<feature type="region of interest" description="Disordered" evidence="1">
    <location>
        <begin position="247"/>
        <end position="292"/>
    </location>
</feature>
<accession>A0A9P6UE86</accession>
<dbReference type="AlphaFoldDB" id="A0A9P6UE86"/>
<name>A0A9P6UE86_9FUNG</name>
<keyword evidence="3" id="KW-1185">Reference proteome</keyword>
<dbReference type="OrthoDB" id="2448263at2759"/>
<organism evidence="2 3">
    <name type="scientific">Linnemannia gamsii</name>
    <dbReference type="NCBI Taxonomy" id="64522"/>
    <lineage>
        <taxon>Eukaryota</taxon>
        <taxon>Fungi</taxon>
        <taxon>Fungi incertae sedis</taxon>
        <taxon>Mucoromycota</taxon>
        <taxon>Mortierellomycotina</taxon>
        <taxon>Mortierellomycetes</taxon>
        <taxon>Mortierellales</taxon>
        <taxon>Mortierellaceae</taxon>
        <taxon>Linnemannia</taxon>
    </lineage>
</organism>
<proteinExistence type="predicted"/>
<dbReference type="EMBL" id="JAAAIN010004153">
    <property type="protein sequence ID" value="KAG0282620.1"/>
    <property type="molecule type" value="Genomic_DNA"/>
</dbReference>
<reference evidence="2" key="1">
    <citation type="journal article" date="2020" name="Fungal Divers.">
        <title>Resolving the Mortierellaceae phylogeny through synthesis of multi-gene phylogenetics and phylogenomics.</title>
        <authorList>
            <person name="Vandepol N."/>
            <person name="Liber J."/>
            <person name="Desiro A."/>
            <person name="Na H."/>
            <person name="Kennedy M."/>
            <person name="Barry K."/>
            <person name="Grigoriev I.V."/>
            <person name="Miller A.N."/>
            <person name="O'Donnell K."/>
            <person name="Stajich J.E."/>
            <person name="Bonito G."/>
        </authorList>
    </citation>
    <scope>NUCLEOTIDE SEQUENCE</scope>
    <source>
        <strain evidence="2">NVP60</strain>
    </source>
</reference>
<evidence type="ECO:0000313" key="3">
    <source>
        <dbReference type="Proteomes" id="UP000823405"/>
    </source>
</evidence>
<feature type="compositionally biased region" description="Polar residues" evidence="1">
    <location>
        <begin position="247"/>
        <end position="273"/>
    </location>
</feature>
<gene>
    <name evidence="2" type="ORF">BGZ97_008908</name>
</gene>
<evidence type="ECO:0000313" key="2">
    <source>
        <dbReference type="EMBL" id="KAG0282620.1"/>
    </source>
</evidence>
<feature type="non-terminal residue" evidence="2">
    <location>
        <position position="292"/>
    </location>
</feature>
<comment type="caution">
    <text evidence="2">The sequence shown here is derived from an EMBL/GenBank/DDBJ whole genome shotgun (WGS) entry which is preliminary data.</text>
</comment>
<evidence type="ECO:0000256" key="1">
    <source>
        <dbReference type="SAM" id="MobiDB-lite"/>
    </source>
</evidence>
<feature type="non-terminal residue" evidence="2">
    <location>
        <position position="1"/>
    </location>
</feature>
<feature type="region of interest" description="Disordered" evidence="1">
    <location>
        <begin position="170"/>
        <end position="214"/>
    </location>
</feature>